<sequence length="487" mass="52889">MNAERLLAHYEEIAEAPDAVARLRRFVVDIAVRGAIVAHDPVEKPDPELLARLGQPSASSEGSPRGWLRARVGDLLDFQYGKGLKASDREDAGPIPVYGSNGVVGFTSVPLTRQPSIIVGRKGSAGALNLCTVPSWTTDVAYFIEVPSYFDFNYLFHALTALDLGTLGKGVKPGLSRSDAYALVLAVPPVGEQRRIVAKIDELMALCDELEAARTAREAARDRLAAASLARLNTPNPGTFQADARFALDALPALTARPGQIAQLRNTILSLAVRGGLSGNPAWSRQAVRLGDFASLQNGYAFKSEWFSKSGTRLVRNANVGHGSLNWSDEVRLPDTMIHEFERFRLNEGDIVLSLDRPFIVSGTKVARVAKEDLPALLLQRVGRFVLSKELDASYLFLWINSPHFSAQIDPGRSNGVPHISSKQVETAEIYLPPPAEQRRIAAEVERLMTICDELEASLTAADSTRRKLLEALLAEALSEPAIAKAA</sequence>
<dbReference type="HOGENOM" id="CLU_021095_10_2_5"/>
<dbReference type="SUPFAM" id="SSF116734">
    <property type="entry name" value="DNA methylase specificity domain"/>
    <property type="match status" value="2"/>
</dbReference>
<dbReference type="AlphaFoldDB" id="B4RHD6"/>
<evidence type="ECO:0000256" key="4">
    <source>
        <dbReference type="SAM" id="Coils"/>
    </source>
</evidence>
<proteinExistence type="inferred from homology"/>
<dbReference type="GO" id="GO:0003677">
    <property type="term" value="F:DNA binding"/>
    <property type="evidence" value="ECO:0007669"/>
    <property type="project" value="UniProtKB-KW"/>
</dbReference>
<dbReference type="Proteomes" id="UP000001868">
    <property type="component" value="Chromosome"/>
</dbReference>
<dbReference type="Pfam" id="PF01420">
    <property type="entry name" value="Methylase_S"/>
    <property type="match status" value="2"/>
</dbReference>
<dbReference type="REBASE" id="18732">
    <property type="entry name" value="S.PzuORF983P"/>
</dbReference>
<dbReference type="eggNOG" id="COG0732">
    <property type="taxonomic scope" value="Bacteria"/>
</dbReference>
<gene>
    <name evidence="6" type="primary">hsdS</name>
    <name evidence="6" type="ordered locus">PHZ_c0982</name>
</gene>
<dbReference type="KEGG" id="pzu:PHZ_c0982"/>
<feature type="coiled-coil region" evidence="4">
    <location>
        <begin position="203"/>
        <end position="230"/>
    </location>
</feature>
<keyword evidence="2" id="KW-0680">Restriction system</keyword>
<evidence type="ECO:0000256" key="1">
    <source>
        <dbReference type="ARBA" id="ARBA00010923"/>
    </source>
</evidence>
<keyword evidence="7" id="KW-1185">Reference proteome</keyword>
<comment type="similarity">
    <text evidence="1">Belongs to the type-I restriction system S methylase family.</text>
</comment>
<reference evidence="6 7" key="1">
    <citation type="journal article" date="2008" name="BMC Genomics">
        <title>Complete genome of Phenylobacterium zucineum - a novel facultative intracellular bacterium isolated from human erythroleukemia cell line K562.</title>
        <authorList>
            <person name="Luo Y."/>
            <person name="Xu X."/>
            <person name="Ding Z."/>
            <person name="Liu Z."/>
            <person name="Zhang B."/>
            <person name="Yan Z."/>
            <person name="Sun J."/>
            <person name="Hu S."/>
            <person name="Hu X."/>
        </authorList>
    </citation>
    <scope>NUCLEOTIDE SEQUENCE [LARGE SCALE GENOMIC DNA]</scope>
    <source>
        <strain evidence="6 7">HLK1</strain>
    </source>
</reference>
<name>B4RHD6_PHEZH</name>
<evidence type="ECO:0000313" key="6">
    <source>
        <dbReference type="EMBL" id="ACG77396.1"/>
    </source>
</evidence>
<dbReference type="CDD" id="cd17259">
    <property type="entry name" value="RMtype1_S_StySKI-TRD2-CR2_like"/>
    <property type="match status" value="1"/>
</dbReference>
<keyword evidence="3" id="KW-0238">DNA-binding</keyword>
<keyword evidence="4" id="KW-0175">Coiled coil</keyword>
<dbReference type="STRING" id="450851.PHZ_c0982"/>
<protein>
    <submittedName>
        <fullName evidence="6">Type I restriction-modification system, S subunit</fullName>
    </submittedName>
</protein>
<dbReference type="CDD" id="cd17267">
    <property type="entry name" value="RMtype1_S_EcoAO83I-TRD1-CR1_like"/>
    <property type="match status" value="1"/>
</dbReference>
<organism evidence="6 7">
    <name type="scientific">Phenylobacterium zucineum (strain HLK1)</name>
    <dbReference type="NCBI Taxonomy" id="450851"/>
    <lineage>
        <taxon>Bacteria</taxon>
        <taxon>Pseudomonadati</taxon>
        <taxon>Pseudomonadota</taxon>
        <taxon>Alphaproteobacteria</taxon>
        <taxon>Caulobacterales</taxon>
        <taxon>Caulobacteraceae</taxon>
        <taxon>Phenylobacterium</taxon>
    </lineage>
</organism>
<accession>B4RHD6</accession>
<dbReference type="InterPro" id="IPR000055">
    <property type="entry name" value="Restrct_endonuc_typeI_TRD"/>
</dbReference>
<feature type="domain" description="Type I restriction modification DNA specificity" evidence="5">
    <location>
        <begin position="64"/>
        <end position="215"/>
    </location>
</feature>
<dbReference type="Gene3D" id="3.90.220.20">
    <property type="entry name" value="DNA methylase specificity domains"/>
    <property type="match status" value="2"/>
</dbReference>
<dbReference type="GO" id="GO:0009307">
    <property type="term" value="P:DNA restriction-modification system"/>
    <property type="evidence" value="ECO:0007669"/>
    <property type="project" value="UniProtKB-KW"/>
</dbReference>
<dbReference type="EMBL" id="CP000747">
    <property type="protein sequence ID" value="ACG77396.1"/>
    <property type="molecule type" value="Genomic_DNA"/>
</dbReference>
<dbReference type="PANTHER" id="PTHR43140">
    <property type="entry name" value="TYPE-1 RESTRICTION ENZYME ECOKI SPECIFICITY PROTEIN"/>
    <property type="match status" value="1"/>
</dbReference>
<evidence type="ECO:0000256" key="3">
    <source>
        <dbReference type="ARBA" id="ARBA00023125"/>
    </source>
</evidence>
<dbReference type="InterPro" id="IPR044946">
    <property type="entry name" value="Restrct_endonuc_typeI_TRD_sf"/>
</dbReference>
<evidence type="ECO:0000259" key="5">
    <source>
        <dbReference type="Pfam" id="PF01420"/>
    </source>
</evidence>
<feature type="domain" description="Type I restriction modification DNA specificity" evidence="5">
    <location>
        <begin position="287"/>
        <end position="459"/>
    </location>
</feature>
<evidence type="ECO:0000313" key="7">
    <source>
        <dbReference type="Proteomes" id="UP000001868"/>
    </source>
</evidence>
<evidence type="ECO:0000256" key="2">
    <source>
        <dbReference type="ARBA" id="ARBA00022747"/>
    </source>
</evidence>
<dbReference type="InterPro" id="IPR051212">
    <property type="entry name" value="Type-I_RE_S_subunit"/>
</dbReference>
<dbReference type="PANTHER" id="PTHR43140:SF1">
    <property type="entry name" value="TYPE I RESTRICTION ENZYME ECOKI SPECIFICITY SUBUNIT"/>
    <property type="match status" value="1"/>
</dbReference>